<keyword evidence="4" id="KW-0808">Transferase</keyword>
<dbReference type="InterPro" id="IPR016454">
    <property type="entry name" value="Cysteine_dSase"/>
</dbReference>
<evidence type="ECO:0000259" key="3">
    <source>
        <dbReference type="Pfam" id="PF00266"/>
    </source>
</evidence>
<dbReference type="Gene3D" id="3.40.640.10">
    <property type="entry name" value="Type I PLP-dependent aspartate aminotransferase-like (Major domain)"/>
    <property type="match status" value="1"/>
</dbReference>
<dbReference type="Gene3D" id="3.90.1150.10">
    <property type="entry name" value="Aspartate Aminotransferase, domain 1"/>
    <property type="match status" value="1"/>
</dbReference>
<dbReference type="Pfam" id="PF00266">
    <property type="entry name" value="Aminotran_5"/>
    <property type="match status" value="1"/>
</dbReference>
<proteinExistence type="predicted"/>
<evidence type="ECO:0000313" key="5">
    <source>
        <dbReference type="Proteomes" id="UP000809829"/>
    </source>
</evidence>
<name>A0ABS2QPK3_9BACI</name>
<dbReference type="PANTHER" id="PTHR11601">
    <property type="entry name" value="CYSTEINE DESULFURYLASE FAMILY MEMBER"/>
    <property type="match status" value="1"/>
</dbReference>
<dbReference type="InterPro" id="IPR015422">
    <property type="entry name" value="PyrdxlP-dep_Trfase_small"/>
</dbReference>
<comment type="caution">
    <text evidence="4">The sequence shown here is derived from an EMBL/GenBank/DDBJ whole genome shotgun (WGS) entry which is preliminary data.</text>
</comment>
<dbReference type="InterPro" id="IPR015421">
    <property type="entry name" value="PyrdxlP-dep_Trfase_major"/>
</dbReference>
<keyword evidence="5" id="KW-1185">Reference proteome</keyword>
<organism evidence="4 5">
    <name type="scientific">Priestia iocasae</name>
    <dbReference type="NCBI Taxonomy" id="2291674"/>
    <lineage>
        <taxon>Bacteria</taxon>
        <taxon>Bacillati</taxon>
        <taxon>Bacillota</taxon>
        <taxon>Bacilli</taxon>
        <taxon>Bacillales</taxon>
        <taxon>Bacillaceae</taxon>
        <taxon>Priestia</taxon>
    </lineage>
</organism>
<keyword evidence="2" id="KW-0663">Pyridoxal phosphate</keyword>
<reference evidence="4 5" key="1">
    <citation type="submission" date="2021-01" db="EMBL/GenBank/DDBJ databases">
        <title>Genomic Encyclopedia of Type Strains, Phase IV (KMG-IV): sequencing the most valuable type-strain genomes for metagenomic binning, comparative biology and taxonomic classification.</title>
        <authorList>
            <person name="Goeker M."/>
        </authorList>
    </citation>
    <scope>NUCLEOTIDE SEQUENCE [LARGE SCALE GENOMIC DNA]</scope>
    <source>
        <strain evidence="4 5">DSM 104297</strain>
    </source>
</reference>
<dbReference type="GO" id="GO:0031071">
    <property type="term" value="F:cysteine desulfurase activity"/>
    <property type="evidence" value="ECO:0007669"/>
    <property type="project" value="UniProtKB-EC"/>
</dbReference>
<gene>
    <name evidence="4" type="ORF">JOC83_000207</name>
</gene>
<dbReference type="EMBL" id="JAFBFC010000001">
    <property type="protein sequence ID" value="MBM7701381.1"/>
    <property type="molecule type" value="Genomic_DNA"/>
</dbReference>
<dbReference type="InterPro" id="IPR000192">
    <property type="entry name" value="Aminotrans_V_dom"/>
</dbReference>
<dbReference type="InterPro" id="IPR015424">
    <property type="entry name" value="PyrdxlP-dep_Trfase"/>
</dbReference>
<dbReference type="RefSeq" id="WP_205182663.1">
    <property type="nucleotide sequence ID" value="NZ_JAFBFC010000001.1"/>
</dbReference>
<evidence type="ECO:0000313" key="4">
    <source>
        <dbReference type="EMBL" id="MBM7701381.1"/>
    </source>
</evidence>
<sequence length="379" mass="42329">MIYLDYAATTPMSKEALTVYSKVAIDHYGNTSSLHDTGTEASQLLHLCKEKLASWLNGEKDGVHFTSGGTESNYVGVQSLLQGNKQKGNHIITTKLEHSSLLNLWKRLEKEGYHITYLPSDKQGLISIDTLEQAICEDTVLVAIQHVNHEIGTIQHIEKIGRLLRDKNVLFHCDCVQSFGKIRIDVKAANISSLSISSHKVYGPKGVGALYIHPSVSWSSLFHCQSTAQSLRPGTVNTPGIASFITAAERAIEQMDKERERYEQLFDYTKQAIRELDDFIQLEGHSTHHLPNIVGLTFANVQGQYVMLQCNRYGIAISTGSACQVGQQAPSSTLLSIGKTEEEAKRFVRISFGRDTTYHHIDEFVVTMKKLYHEFSCVK</sequence>
<evidence type="ECO:0000256" key="2">
    <source>
        <dbReference type="ARBA" id="ARBA00022898"/>
    </source>
</evidence>
<dbReference type="PIRSF" id="PIRSF005572">
    <property type="entry name" value="NifS"/>
    <property type="match status" value="1"/>
</dbReference>
<dbReference type="PANTHER" id="PTHR11601:SF36">
    <property type="entry name" value="CYSTEINE DESULFURASE NIFS-RELATED"/>
    <property type="match status" value="1"/>
</dbReference>
<comment type="cofactor">
    <cofactor evidence="1">
        <name>pyridoxal 5'-phosphate</name>
        <dbReference type="ChEBI" id="CHEBI:597326"/>
    </cofactor>
</comment>
<feature type="domain" description="Aminotransferase class V" evidence="3">
    <location>
        <begin position="2"/>
        <end position="364"/>
    </location>
</feature>
<accession>A0ABS2QPK3</accession>
<evidence type="ECO:0000256" key="1">
    <source>
        <dbReference type="ARBA" id="ARBA00001933"/>
    </source>
</evidence>
<dbReference type="Proteomes" id="UP000809829">
    <property type="component" value="Unassembled WGS sequence"/>
</dbReference>
<dbReference type="NCBIfam" id="NF002806">
    <property type="entry name" value="PRK02948.1"/>
    <property type="match status" value="1"/>
</dbReference>
<dbReference type="SUPFAM" id="SSF53383">
    <property type="entry name" value="PLP-dependent transferases"/>
    <property type="match status" value="1"/>
</dbReference>
<dbReference type="EC" id="2.8.1.7" evidence="4"/>
<protein>
    <submittedName>
        <fullName evidence="4">Cysteine desulfurase</fullName>
        <ecNumber evidence="4">2.8.1.7</ecNumber>
    </submittedName>
</protein>